<dbReference type="SUPFAM" id="SSF52113">
    <property type="entry name" value="BRCT domain"/>
    <property type="match status" value="1"/>
</dbReference>
<dbReference type="GO" id="GO:0006310">
    <property type="term" value="P:DNA recombination"/>
    <property type="evidence" value="ECO:0007669"/>
    <property type="project" value="InterPro"/>
</dbReference>
<dbReference type="GO" id="GO:0006260">
    <property type="term" value="P:DNA replication"/>
    <property type="evidence" value="ECO:0007669"/>
    <property type="project" value="UniProtKB-KW"/>
</dbReference>
<dbReference type="SMART" id="SM00292">
    <property type="entry name" value="BRCT"/>
    <property type="match status" value="1"/>
</dbReference>
<keyword evidence="4" id="KW-0227">DNA damage</keyword>
<dbReference type="InterPro" id="IPR008984">
    <property type="entry name" value="SMAD_FHA_dom_sf"/>
</dbReference>
<dbReference type="PANTHER" id="PTHR47810:SF1">
    <property type="entry name" value="DNA LIGASE B"/>
    <property type="match status" value="1"/>
</dbReference>
<dbReference type="eggNOG" id="ENOG502QTYC">
    <property type="taxonomic scope" value="Eukaryota"/>
</dbReference>
<dbReference type="GeneID" id="25568159"/>
<keyword evidence="2 8" id="KW-0436">Ligase</keyword>
<dbReference type="Pfam" id="PF14743">
    <property type="entry name" value="DNA_ligase_OB_2"/>
    <property type="match status" value="1"/>
</dbReference>
<dbReference type="Gene3D" id="2.40.50.140">
    <property type="entry name" value="Nucleic acid-binding proteins"/>
    <property type="match status" value="1"/>
</dbReference>
<name>A0A0L0DPB3_THETB</name>
<dbReference type="Gene3D" id="3.30.1490.70">
    <property type="match status" value="1"/>
</dbReference>
<dbReference type="Pfam" id="PF00533">
    <property type="entry name" value="BRCT"/>
    <property type="match status" value="1"/>
</dbReference>
<dbReference type="OrthoDB" id="411785at2759"/>
<dbReference type="GO" id="GO:0006281">
    <property type="term" value="P:DNA repair"/>
    <property type="evidence" value="ECO:0007669"/>
    <property type="project" value="UniProtKB-KW"/>
</dbReference>
<evidence type="ECO:0000313" key="8">
    <source>
        <dbReference type="EMBL" id="KNC54095.1"/>
    </source>
</evidence>
<dbReference type="EMBL" id="GL349485">
    <property type="protein sequence ID" value="KNC54095.1"/>
    <property type="molecule type" value="Genomic_DNA"/>
</dbReference>
<dbReference type="InterPro" id="IPR012340">
    <property type="entry name" value="NA-bd_OB-fold"/>
</dbReference>
<keyword evidence="5" id="KW-0234">DNA repair</keyword>
<evidence type="ECO:0000256" key="4">
    <source>
        <dbReference type="ARBA" id="ARBA00022763"/>
    </source>
</evidence>
<keyword evidence="9" id="KW-1185">Reference proteome</keyword>
<feature type="region of interest" description="Disordered" evidence="6">
    <location>
        <begin position="74"/>
        <end position="93"/>
    </location>
</feature>
<dbReference type="Pfam" id="PF10283">
    <property type="entry name" value="zf-CCHH"/>
    <property type="match status" value="1"/>
</dbReference>
<dbReference type="AlphaFoldDB" id="A0A0L0DPB3"/>
<sequence length="624" mass="65182">MVSDRRVSRQHLVAVFDSDTGALALEHHGASPAVVRGASLFHNSLLAYDGDLISLLPPPVSGLDFKLVVVAPSASPASRPRSPALLADAPPTKRSKTLAGTAVAQSSDLPAAASVPSLDASLNYFSDHSQSASEELDNDAENSSGDELDDGAASSSAPLPACKYGVDCYRKNPAHFAAFSHPYRDACGKPKPPAVVESSLATPSPISLTSAMQAHTAAPAAFAHSNDDDPSGGAALLPLVGKHIVLTGALTAGTRKAISARLVAIGALPMGSVSSRTHYLVAGDKPGSKLTKAQNLGVAVVLEPEFMAALCAAEGAAPPPPLPAAGVAAGPARPLPPASQPACAAACALLLPRKWELERGDDPTGWWLSEKLDGVRAYWDGSAFYSRLGNQFNAPPEFTAGLPGPDLPLDGELFLAHGAFQTAVGAVRSSDASRWATLTYCVFDAPPVLGSGRDPPFETRFAKVQAWYTAAQPRFARIVDHIACTSPLHLTDELERIEAMGGEGVMLRQAGSRYVRGRSQTLRKLKSFHDAEAIVVAHTKLMSSAARHAGVPGLVGSLRCRMANGTEFSVGSGLSDAVRAAPPPIGAIITYRFTELTDGGVPRHPRFVGERVDMTAPKDWVPTR</sequence>
<evidence type="ECO:0000256" key="5">
    <source>
        <dbReference type="ARBA" id="ARBA00023204"/>
    </source>
</evidence>
<feature type="compositionally biased region" description="Low complexity" evidence="6">
    <location>
        <begin position="74"/>
        <end position="87"/>
    </location>
</feature>
<dbReference type="Pfam" id="PF01068">
    <property type="entry name" value="DNA_ligase_A_M"/>
    <property type="match status" value="1"/>
</dbReference>
<evidence type="ECO:0000256" key="2">
    <source>
        <dbReference type="ARBA" id="ARBA00022598"/>
    </source>
</evidence>
<dbReference type="InterPro" id="IPR012310">
    <property type="entry name" value="DNA_ligase_ATP-dep_cent"/>
</dbReference>
<dbReference type="InterPro" id="IPR036420">
    <property type="entry name" value="BRCT_dom_sf"/>
</dbReference>
<dbReference type="InterPro" id="IPR019406">
    <property type="entry name" value="APLF_PBZ"/>
</dbReference>
<evidence type="ECO:0000256" key="6">
    <source>
        <dbReference type="SAM" id="MobiDB-lite"/>
    </source>
</evidence>
<dbReference type="PANTHER" id="PTHR47810">
    <property type="entry name" value="DNA LIGASE"/>
    <property type="match status" value="1"/>
</dbReference>
<dbReference type="CDD" id="cd08041">
    <property type="entry name" value="OBF_kDNA_ligase_like"/>
    <property type="match status" value="1"/>
</dbReference>
<reference evidence="8 9" key="1">
    <citation type="submission" date="2010-05" db="EMBL/GenBank/DDBJ databases">
        <title>The Genome Sequence of Thecamonas trahens ATCC 50062.</title>
        <authorList>
            <consortium name="The Broad Institute Genome Sequencing Platform"/>
            <person name="Russ C."/>
            <person name="Cuomo C."/>
            <person name="Shea T."/>
            <person name="Young S.K."/>
            <person name="Zeng Q."/>
            <person name="Koehrsen M."/>
            <person name="Haas B."/>
            <person name="Borodovsky M."/>
            <person name="Guigo R."/>
            <person name="Alvarado L."/>
            <person name="Berlin A."/>
            <person name="Bochicchio J."/>
            <person name="Borenstein D."/>
            <person name="Chapman S."/>
            <person name="Chen Z."/>
            <person name="Freedman E."/>
            <person name="Gellesch M."/>
            <person name="Goldberg J."/>
            <person name="Griggs A."/>
            <person name="Gujja S."/>
            <person name="Heilman E."/>
            <person name="Heiman D."/>
            <person name="Hepburn T."/>
            <person name="Howarth C."/>
            <person name="Jen D."/>
            <person name="Larson L."/>
            <person name="Mehta T."/>
            <person name="Park D."/>
            <person name="Pearson M."/>
            <person name="Roberts A."/>
            <person name="Saif S."/>
            <person name="Shenoy N."/>
            <person name="Sisk P."/>
            <person name="Stolte C."/>
            <person name="Sykes S."/>
            <person name="Thomson T."/>
            <person name="Walk T."/>
            <person name="White J."/>
            <person name="Yandava C."/>
            <person name="Burger G."/>
            <person name="Gray M.W."/>
            <person name="Holland P.W.H."/>
            <person name="King N."/>
            <person name="Lang F.B.F."/>
            <person name="Roger A.J."/>
            <person name="Ruiz-Trillo I."/>
            <person name="Lander E."/>
            <person name="Nusbaum C."/>
        </authorList>
    </citation>
    <scope>NUCLEOTIDE SEQUENCE [LARGE SCALE GENOMIC DNA]</scope>
    <source>
        <strain evidence="8 9">ATCC 50062</strain>
    </source>
</reference>
<dbReference type="InterPro" id="IPR050326">
    <property type="entry name" value="NAD_dep_DNA_ligaseB"/>
</dbReference>
<evidence type="ECO:0000259" key="7">
    <source>
        <dbReference type="SMART" id="SM00292"/>
    </source>
</evidence>
<dbReference type="SUPFAM" id="SSF49879">
    <property type="entry name" value="SMAD/FHA domain"/>
    <property type="match status" value="1"/>
</dbReference>
<dbReference type="Gene3D" id="3.30.470.30">
    <property type="entry name" value="DNA ligase/mRNA capping enzyme"/>
    <property type="match status" value="1"/>
</dbReference>
<dbReference type="Gene3D" id="3.40.50.10190">
    <property type="entry name" value="BRCT domain"/>
    <property type="match status" value="1"/>
</dbReference>
<dbReference type="CDD" id="cd17748">
    <property type="entry name" value="BRCT_DNA_ligase_like"/>
    <property type="match status" value="1"/>
</dbReference>
<dbReference type="GO" id="GO:0003910">
    <property type="term" value="F:DNA ligase (ATP) activity"/>
    <property type="evidence" value="ECO:0007669"/>
    <property type="project" value="InterPro"/>
</dbReference>
<feature type="region of interest" description="Disordered" evidence="6">
    <location>
        <begin position="128"/>
        <end position="154"/>
    </location>
</feature>
<organism evidence="8 9">
    <name type="scientific">Thecamonas trahens ATCC 50062</name>
    <dbReference type="NCBI Taxonomy" id="461836"/>
    <lineage>
        <taxon>Eukaryota</taxon>
        <taxon>Apusozoa</taxon>
        <taxon>Apusomonadida</taxon>
        <taxon>Apusomonadidae</taxon>
        <taxon>Thecamonas</taxon>
    </lineage>
</organism>
<dbReference type="SUPFAM" id="SSF50249">
    <property type="entry name" value="Nucleic acid-binding proteins"/>
    <property type="match status" value="1"/>
</dbReference>
<evidence type="ECO:0000256" key="1">
    <source>
        <dbReference type="ARBA" id="ARBA00001968"/>
    </source>
</evidence>
<dbReference type="SUPFAM" id="SSF56091">
    <property type="entry name" value="DNA ligase/mRNA capping enzyme, catalytic domain"/>
    <property type="match status" value="1"/>
</dbReference>
<dbReference type="NCBIfam" id="NF006592">
    <property type="entry name" value="PRK09125.1"/>
    <property type="match status" value="1"/>
</dbReference>
<evidence type="ECO:0000313" key="9">
    <source>
        <dbReference type="Proteomes" id="UP000054408"/>
    </source>
</evidence>
<comment type="cofactor">
    <cofactor evidence="1">
        <name>a divalent metal cation</name>
        <dbReference type="ChEBI" id="CHEBI:60240"/>
    </cofactor>
</comment>
<dbReference type="InterPro" id="IPR029319">
    <property type="entry name" value="DNA_ligase_OB"/>
</dbReference>
<protein>
    <submittedName>
        <fullName evidence="8">DNA ligase</fullName>
    </submittedName>
</protein>
<evidence type="ECO:0000256" key="3">
    <source>
        <dbReference type="ARBA" id="ARBA00022705"/>
    </source>
</evidence>
<keyword evidence="3" id="KW-0235">DNA replication</keyword>
<gene>
    <name evidence="8" type="ORF">AMSG_09761</name>
</gene>
<dbReference type="CDD" id="cd07896">
    <property type="entry name" value="Adenylation_kDNA_ligase_like"/>
    <property type="match status" value="1"/>
</dbReference>
<dbReference type="GO" id="GO:0005524">
    <property type="term" value="F:ATP binding"/>
    <property type="evidence" value="ECO:0007669"/>
    <property type="project" value="InterPro"/>
</dbReference>
<dbReference type="STRING" id="461836.A0A0L0DPB3"/>
<proteinExistence type="predicted"/>
<dbReference type="InterPro" id="IPR001357">
    <property type="entry name" value="BRCT_dom"/>
</dbReference>
<feature type="compositionally biased region" description="Acidic residues" evidence="6">
    <location>
        <begin position="134"/>
        <end position="150"/>
    </location>
</feature>
<dbReference type="RefSeq" id="XP_013754104.1">
    <property type="nucleotide sequence ID" value="XM_013898650.1"/>
</dbReference>
<feature type="domain" description="BRCT" evidence="7">
    <location>
        <begin position="236"/>
        <end position="314"/>
    </location>
</feature>
<dbReference type="Proteomes" id="UP000054408">
    <property type="component" value="Unassembled WGS sequence"/>
</dbReference>
<accession>A0A0L0DPB3</accession>